<dbReference type="Gene3D" id="2.70.98.10">
    <property type="match status" value="1"/>
</dbReference>
<dbReference type="GO" id="GO:0004565">
    <property type="term" value="F:beta-galactosidase activity"/>
    <property type="evidence" value="ECO:0007669"/>
    <property type="project" value="UniProtKB-EC"/>
</dbReference>
<evidence type="ECO:0000256" key="4">
    <source>
        <dbReference type="ARBA" id="ARBA00022801"/>
    </source>
</evidence>
<dbReference type="EC" id="3.2.1.23" evidence="3"/>
<feature type="domain" description="Beta galactosidase small chain/" evidence="8">
    <location>
        <begin position="887"/>
        <end position="1160"/>
    </location>
</feature>
<dbReference type="EMBL" id="FO082265">
    <property type="protein sequence ID" value="CCO19627.1"/>
    <property type="molecule type" value="Genomic_DNA"/>
</dbReference>
<dbReference type="Gene3D" id="2.60.120.260">
    <property type="entry name" value="Galactose-binding domain-like"/>
    <property type="match status" value="1"/>
</dbReference>
<dbReference type="Pfam" id="PF02837">
    <property type="entry name" value="Glyco_hydro_2_N"/>
    <property type="match status" value="2"/>
</dbReference>
<dbReference type="SUPFAM" id="SSF49785">
    <property type="entry name" value="Galactose-binding domain-like"/>
    <property type="match status" value="1"/>
</dbReference>
<dbReference type="InterPro" id="IPR008979">
    <property type="entry name" value="Galactose-bd-like_sf"/>
</dbReference>
<sequence length="1178" mass="134818">MSFYTAINIFGISQFVRFYTNWAWRLHGYNKIIFFFERIYDTFFNLYWRQSASVPESYDWENQTVVARNRENSHTPLYAFSGPSEAQTFWKSGGSYSARRKLSNSISMNGLWSFILVNSPQEIPYKFYEGNDIPEGWDNINIPSNWECQGYDVPIYTNFTYPFPLDPPFIHREGVWSTPNNSFGSEKSSTSLLKEWNWDTSKVDESTRQNPTGCFQSTFEIPENWTANGSRTFIVFEGVDSAFYIWVNGNFTGYSQDSRLPAEFDVTDSLKSGKNIFAVQVMRWCDGSYLEDQDQWWLSGIYRDVFLYNKPALHIADFVYTTTVPHKIPKNKAEIEILVQLNDCRRPDSIMERGSVIDCNATIYDDKNALVCSAELEVSELKEAVDYGCNLRDSISIRKKHILRCRIVLDNPSLWSAEIPYLYVLMISLSFAGEIIDCEACRLGIRTIEVGHKLFRLNRVPIIFQGVNRHEHCPARGKAISEAMMLKDVKLMKQYNFNAVRAAHYPNHPHFYDLCDEYGLYVVDESNIETHGFQILMHSTPYLSNDESWYGAFLSRTSRMVQRDRNHPSVIIWSLGNESGCGRSHEKISQWARSYDSTRPLMYEGGGARTSCTDIICPMYARVESCLHMSALECKNRPVVLCEYSHAMGNSNGGLQEYWKCFRQTNSVQGGFIWDLIDQGLSGEQRSGKSWNYGGDYGDSPNDAQFCINGLLFPDRSPHPSIHEVKYLQQPVEFSVDFESGNLKIRNNFSFMRLDVFNILWKVKFDNERKAISGILNLPAVSANSECVIPWRQELPNLGSIAESLQFKECWIEFFVVLKESSSWAPKGHIIAQEQILMPRSNKPETKKKVVLSAEKYKLQIVHENYDILTIESSSGMRVGFFKSGEKFGCISQIYMNDKMLVCSGPSPNFLRAPIDNDYGGEVFSYVNRWRNAEIESFVLARNTNTSGMNYSFDSNGIFNISFQCWIVRRGDKSNTKMNLVMEYSVKPSGIIFLDVSIQKVASLPPLARVGLSMTCSDELQGIEWFGRGKHECYSDRKASAFVDRYSSTVEELHVPYIFPSENGGRSDVRWLTLRPICDKTHGIFVSARSQSLFQMSISNYTIEELTRAKHQDDLVKSKYVEVHLDHLHMGLGGDDSWSPSVHKDALIDDSGWKFGLVLTPIHSQIDASDLYCLVDGS</sequence>
<dbReference type="PROSITE" id="PS00608">
    <property type="entry name" value="GLYCOSYL_HYDROL_F2_2"/>
    <property type="match status" value="1"/>
</dbReference>
<dbReference type="SMART" id="SM01038">
    <property type="entry name" value="Bgal_small_N"/>
    <property type="match status" value="1"/>
</dbReference>
<dbReference type="InterPro" id="IPR023232">
    <property type="entry name" value="Glyco_hydro_2_AS"/>
</dbReference>
<dbReference type="InterPro" id="IPR006104">
    <property type="entry name" value="Glyco_hydro_2_N"/>
</dbReference>
<dbReference type="GO" id="GO:0009341">
    <property type="term" value="C:beta-galactosidase complex"/>
    <property type="evidence" value="ECO:0007669"/>
    <property type="project" value="InterPro"/>
</dbReference>
<dbReference type="Pfam" id="PF02836">
    <property type="entry name" value="Glyco_hydro_2_C"/>
    <property type="match status" value="1"/>
</dbReference>
<dbReference type="InterPro" id="IPR006102">
    <property type="entry name" value="Ig-like_GH2"/>
</dbReference>
<dbReference type="STRING" id="41875.K8EN09"/>
<dbReference type="InterPro" id="IPR017853">
    <property type="entry name" value="GH"/>
</dbReference>
<keyword evidence="5 7" id="KW-0326">Glycosidase</keyword>
<evidence type="ECO:0000256" key="1">
    <source>
        <dbReference type="ARBA" id="ARBA00001412"/>
    </source>
</evidence>
<dbReference type="Pfam" id="PF00703">
    <property type="entry name" value="Glyco_hydro_2"/>
    <property type="match status" value="1"/>
</dbReference>
<dbReference type="InterPro" id="IPR006101">
    <property type="entry name" value="Glyco_hydro_2"/>
</dbReference>
<comment type="similarity">
    <text evidence="2 7">Belongs to the glycosyl hydrolase 2 family.</text>
</comment>
<dbReference type="Gene3D" id="3.20.20.80">
    <property type="entry name" value="Glycosidases"/>
    <property type="match status" value="1"/>
</dbReference>
<dbReference type="Pfam" id="PF16353">
    <property type="entry name" value="LacZ_4"/>
    <property type="match status" value="1"/>
</dbReference>
<dbReference type="GO" id="GO:0030246">
    <property type="term" value="F:carbohydrate binding"/>
    <property type="evidence" value="ECO:0007669"/>
    <property type="project" value="InterPro"/>
</dbReference>
<dbReference type="AlphaFoldDB" id="K8EN09"/>
<evidence type="ECO:0000256" key="7">
    <source>
        <dbReference type="RuleBase" id="RU361154"/>
    </source>
</evidence>
<dbReference type="OrthoDB" id="408320at2759"/>
<dbReference type="RefSeq" id="XP_007509170.1">
    <property type="nucleotide sequence ID" value="XM_007509108.1"/>
</dbReference>
<dbReference type="InterPro" id="IPR036156">
    <property type="entry name" value="Beta-gal/glucu_dom_sf"/>
</dbReference>
<evidence type="ECO:0000256" key="6">
    <source>
        <dbReference type="ARBA" id="ARBA00032230"/>
    </source>
</evidence>
<dbReference type="PANTHER" id="PTHR46323">
    <property type="entry name" value="BETA-GALACTOSIDASE"/>
    <property type="match status" value="1"/>
</dbReference>
<dbReference type="PANTHER" id="PTHR46323:SF2">
    <property type="entry name" value="BETA-GALACTOSIDASE"/>
    <property type="match status" value="1"/>
</dbReference>
<dbReference type="Gene3D" id="2.60.40.10">
    <property type="entry name" value="Immunoglobulins"/>
    <property type="match status" value="2"/>
</dbReference>
<dbReference type="KEGG" id="bpg:Bathy14g01370"/>
<dbReference type="GO" id="GO:0005990">
    <property type="term" value="P:lactose catabolic process"/>
    <property type="evidence" value="ECO:0007669"/>
    <property type="project" value="TreeGrafter"/>
</dbReference>
<dbReference type="SUPFAM" id="SSF74650">
    <property type="entry name" value="Galactose mutarotase-like"/>
    <property type="match status" value="1"/>
</dbReference>
<accession>K8EN09</accession>
<evidence type="ECO:0000313" key="9">
    <source>
        <dbReference type="EMBL" id="CCO19627.1"/>
    </source>
</evidence>
<dbReference type="InterPro" id="IPR014718">
    <property type="entry name" value="GH-type_carb-bd"/>
</dbReference>
<dbReference type="Proteomes" id="UP000198341">
    <property type="component" value="Chromosome 14"/>
</dbReference>
<dbReference type="Pfam" id="PF02929">
    <property type="entry name" value="Bgal_small_N"/>
    <property type="match status" value="1"/>
</dbReference>
<protein>
    <recommendedName>
        <fullName evidence="3">beta-galactosidase</fullName>
        <ecNumber evidence="3">3.2.1.23</ecNumber>
    </recommendedName>
    <alternativeName>
        <fullName evidence="6">Lactase</fullName>
    </alternativeName>
</protein>
<dbReference type="InterPro" id="IPR013783">
    <property type="entry name" value="Ig-like_fold"/>
</dbReference>
<keyword evidence="10" id="KW-1185">Reference proteome</keyword>
<comment type="catalytic activity">
    <reaction evidence="1">
        <text>Hydrolysis of terminal non-reducing beta-D-galactose residues in beta-D-galactosides.</text>
        <dbReference type="EC" id="3.2.1.23"/>
    </reaction>
</comment>
<evidence type="ECO:0000313" key="10">
    <source>
        <dbReference type="Proteomes" id="UP000198341"/>
    </source>
</evidence>
<evidence type="ECO:0000256" key="5">
    <source>
        <dbReference type="ARBA" id="ARBA00023295"/>
    </source>
</evidence>
<evidence type="ECO:0000259" key="8">
    <source>
        <dbReference type="SMART" id="SM01038"/>
    </source>
</evidence>
<keyword evidence="4 7" id="KW-0378">Hydrolase</keyword>
<dbReference type="InterPro" id="IPR032312">
    <property type="entry name" value="LacZ_4"/>
</dbReference>
<dbReference type="PRINTS" id="PR00132">
    <property type="entry name" value="GLHYDRLASE2"/>
</dbReference>
<dbReference type="eggNOG" id="KOG2024">
    <property type="taxonomic scope" value="Eukaryota"/>
</dbReference>
<dbReference type="FunFam" id="3.20.20.80:FF:000018">
    <property type="entry name" value="Beta-galactosidase"/>
    <property type="match status" value="1"/>
</dbReference>
<evidence type="ECO:0000256" key="2">
    <source>
        <dbReference type="ARBA" id="ARBA00007401"/>
    </source>
</evidence>
<reference evidence="9 10" key="1">
    <citation type="submission" date="2011-10" db="EMBL/GenBank/DDBJ databases">
        <authorList>
            <person name="Genoscope - CEA"/>
        </authorList>
    </citation>
    <scope>NUCLEOTIDE SEQUENCE [LARGE SCALE GENOMIC DNA]</scope>
    <source>
        <strain evidence="9 10">RCC 1105</strain>
    </source>
</reference>
<dbReference type="InterPro" id="IPR006103">
    <property type="entry name" value="Glyco_hydro_2_cat"/>
</dbReference>
<dbReference type="InterPro" id="IPR004199">
    <property type="entry name" value="B-gal_small/dom_5"/>
</dbReference>
<dbReference type="PROSITE" id="PS00719">
    <property type="entry name" value="GLYCOSYL_HYDROL_F2_1"/>
    <property type="match status" value="1"/>
</dbReference>
<dbReference type="InterPro" id="IPR011013">
    <property type="entry name" value="Gal_mutarotase_sf_dom"/>
</dbReference>
<dbReference type="SUPFAM" id="SSF49303">
    <property type="entry name" value="beta-Galactosidase/glucuronidase domain"/>
    <property type="match status" value="2"/>
</dbReference>
<name>K8EN09_9CHLO</name>
<dbReference type="SUPFAM" id="SSF51445">
    <property type="entry name" value="(Trans)glycosidases"/>
    <property type="match status" value="1"/>
</dbReference>
<organism evidence="9 10">
    <name type="scientific">Bathycoccus prasinos</name>
    <dbReference type="NCBI Taxonomy" id="41875"/>
    <lineage>
        <taxon>Eukaryota</taxon>
        <taxon>Viridiplantae</taxon>
        <taxon>Chlorophyta</taxon>
        <taxon>Mamiellophyceae</taxon>
        <taxon>Mamiellales</taxon>
        <taxon>Bathycoccaceae</taxon>
        <taxon>Bathycoccus</taxon>
    </lineage>
</organism>
<dbReference type="GeneID" id="19011652"/>
<proteinExistence type="inferred from homology"/>
<gene>
    <name evidence="9" type="ordered locus">Bathy14g01370</name>
</gene>
<evidence type="ECO:0000256" key="3">
    <source>
        <dbReference type="ARBA" id="ARBA00012756"/>
    </source>
</evidence>
<dbReference type="InterPro" id="IPR023230">
    <property type="entry name" value="Glyco_hydro_2_CS"/>
</dbReference>
<dbReference type="InterPro" id="IPR050347">
    <property type="entry name" value="Bact_Beta-galactosidase"/>
</dbReference>